<dbReference type="GO" id="GO:0006508">
    <property type="term" value="P:proteolysis"/>
    <property type="evidence" value="ECO:0007669"/>
    <property type="project" value="UniProtKB-KW"/>
</dbReference>
<keyword evidence="3" id="KW-0068">Autocatalytic cleavage</keyword>
<evidence type="ECO:0000313" key="9">
    <source>
        <dbReference type="Proteomes" id="UP000288587"/>
    </source>
</evidence>
<evidence type="ECO:0000256" key="6">
    <source>
        <dbReference type="PIRSR" id="PIRSR600246-2"/>
    </source>
</evidence>
<evidence type="ECO:0000256" key="4">
    <source>
        <dbReference type="ARBA" id="ARBA00069124"/>
    </source>
</evidence>
<evidence type="ECO:0000256" key="3">
    <source>
        <dbReference type="ARBA" id="ARBA00022813"/>
    </source>
</evidence>
<feature type="binding site" evidence="6">
    <location>
        <begin position="243"/>
        <end position="246"/>
    </location>
    <ligand>
        <name>substrate</name>
    </ligand>
</feature>
<evidence type="ECO:0000256" key="7">
    <source>
        <dbReference type="PIRSR" id="PIRSR600246-3"/>
    </source>
</evidence>
<evidence type="ECO:0000256" key="5">
    <source>
        <dbReference type="PIRSR" id="PIRSR600246-1"/>
    </source>
</evidence>
<accession>A0A3S2WUG1</accession>
<organism evidence="8 9">
    <name type="scientific">Inhella crocodyli</name>
    <dbReference type="NCBI Taxonomy" id="2499851"/>
    <lineage>
        <taxon>Bacteria</taxon>
        <taxon>Pseudomonadati</taxon>
        <taxon>Pseudomonadota</taxon>
        <taxon>Betaproteobacteria</taxon>
        <taxon>Burkholderiales</taxon>
        <taxon>Sphaerotilaceae</taxon>
        <taxon>Inhella</taxon>
    </lineage>
</organism>
<sequence>MAAIMVTPTLLIHGGAGTVRRPQGPDATALTRYERALAKVLARGEQALRRGASALDLVCQAVGDLEDEPLFNAGRGAVLTARGEHELDAAVACGATRRAGALAGLRHTPHPVHAARALLEAEAAPVLLIGAEADAFAHRAGQAAVPNDHFRTAEREAQWQAWHGARSGVPSLDHDGVLTSGTGPLDERSKMGTVGAVALDAQGRLAAATSTGGMTGKWPGRVGDSPLLGAGTWADERVAVSCTGQGEVFIRAAVAHAVAARMRWGGLVLQEAAEQAIHQDVTGLGGTGGLIALDAQGRWAMPFNSEGMYRGRVAVGQAPLVAVFRD</sequence>
<name>A0A3S2WUG1_9BURK</name>
<keyword evidence="9" id="KW-1185">Reference proteome</keyword>
<gene>
    <name evidence="8" type="ORF">EOD73_04340</name>
</gene>
<dbReference type="Gene3D" id="3.60.20.30">
    <property type="entry name" value="(Glycosyl)asparaginase"/>
    <property type="match status" value="1"/>
</dbReference>
<dbReference type="AlphaFoldDB" id="A0A3S2WUG1"/>
<dbReference type="InterPro" id="IPR000246">
    <property type="entry name" value="Peptidase_T2"/>
</dbReference>
<dbReference type="OrthoDB" id="9780217at2"/>
<dbReference type="Proteomes" id="UP000288587">
    <property type="component" value="Unassembled WGS sequence"/>
</dbReference>
<dbReference type="SUPFAM" id="SSF56235">
    <property type="entry name" value="N-terminal nucleophile aminohydrolases (Ntn hydrolases)"/>
    <property type="match status" value="1"/>
</dbReference>
<feature type="binding site" evidence="6">
    <location>
        <begin position="221"/>
        <end position="224"/>
    </location>
    <ligand>
        <name>substrate</name>
    </ligand>
</feature>
<evidence type="ECO:0000256" key="1">
    <source>
        <dbReference type="ARBA" id="ARBA00022670"/>
    </source>
</evidence>
<reference evidence="8 9" key="1">
    <citation type="submission" date="2019-01" db="EMBL/GenBank/DDBJ databases">
        <authorList>
            <person name="Chen W.-M."/>
        </authorList>
    </citation>
    <scope>NUCLEOTIDE SEQUENCE [LARGE SCALE GENOMIC DNA]</scope>
    <source>
        <strain evidence="8 9">CCP-18</strain>
    </source>
</reference>
<dbReference type="GO" id="GO:0016811">
    <property type="term" value="F:hydrolase activity, acting on carbon-nitrogen (but not peptide) bonds, in linear amides"/>
    <property type="evidence" value="ECO:0007669"/>
    <property type="project" value="UniProtKB-ARBA"/>
</dbReference>
<evidence type="ECO:0000313" key="8">
    <source>
        <dbReference type="EMBL" id="RVT88235.1"/>
    </source>
</evidence>
<dbReference type="InterPro" id="IPR029055">
    <property type="entry name" value="Ntn_hydrolases_N"/>
</dbReference>
<dbReference type="GO" id="GO:0008233">
    <property type="term" value="F:peptidase activity"/>
    <property type="evidence" value="ECO:0007669"/>
    <property type="project" value="UniProtKB-KW"/>
</dbReference>
<comment type="caution">
    <text evidence="8">The sequence shown here is derived from an EMBL/GenBank/DDBJ whole genome shotgun (WGS) entry which is preliminary data.</text>
</comment>
<dbReference type="Pfam" id="PF01112">
    <property type="entry name" value="Asparaginase_2"/>
    <property type="match status" value="1"/>
</dbReference>
<protein>
    <recommendedName>
        <fullName evidence="4">Isoaspartyl peptidase</fullName>
    </recommendedName>
</protein>
<dbReference type="EMBL" id="SACM01000001">
    <property type="protein sequence ID" value="RVT88235.1"/>
    <property type="molecule type" value="Genomic_DNA"/>
</dbReference>
<feature type="site" description="Cleavage; by autolysis" evidence="7">
    <location>
        <begin position="192"/>
        <end position="193"/>
    </location>
</feature>
<feature type="active site" description="Nucleophile" evidence="5">
    <location>
        <position position="193"/>
    </location>
</feature>
<keyword evidence="2" id="KW-0378">Hydrolase</keyword>
<evidence type="ECO:0000256" key="2">
    <source>
        <dbReference type="ARBA" id="ARBA00022801"/>
    </source>
</evidence>
<keyword evidence="1" id="KW-0645">Protease</keyword>
<dbReference type="PANTHER" id="PTHR10188:SF6">
    <property type="entry name" value="N(4)-(BETA-N-ACETYLGLUCOSAMINYL)-L-ASPARAGINASE"/>
    <property type="match status" value="1"/>
</dbReference>
<dbReference type="PANTHER" id="PTHR10188">
    <property type="entry name" value="L-ASPARAGINASE"/>
    <property type="match status" value="1"/>
</dbReference>
<dbReference type="FunFam" id="3.60.20.30:FF:000001">
    <property type="entry name" value="Isoaspartyl peptidase/L-asparaginase"/>
    <property type="match status" value="1"/>
</dbReference>
<proteinExistence type="predicted"/>